<organism evidence="1 2">
    <name type="scientific">Bacillus cereus</name>
    <dbReference type="NCBI Taxonomy" id="1396"/>
    <lineage>
        <taxon>Bacteria</taxon>
        <taxon>Bacillati</taxon>
        <taxon>Bacillota</taxon>
        <taxon>Bacilli</taxon>
        <taxon>Bacillales</taxon>
        <taxon>Bacillaceae</taxon>
        <taxon>Bacillus</taxon>
        <taxon>Bacillus cereus group</taxon>
    </lineage>
</organism>
<dbReference type="AlphaFoldDB" id="A0A164IV39"/>
<name>A0A164IV39_BACCE</name>
<reference evidence="1 2" key="1">
    <citation type="submission" date="2015-09" db="EMBL/GenBank/DDBJ databases">
        <title>Bacillus cereus food isolates.</title>
        <authorList>
            <person name="Boekhorst J."/>
        </authorList>
    </citation>
    <scope>NUCLEOTIDE SEQUENCE [LARGE SCALE GENOMIC DNA]</scope>
    <source>
        <strain evidence="1 2">B4082</strain>
    </source>
</reference>
<dbReference type="Proteomes" id="UP000076501">
    <property type="component" value="Unassembled WGS sequence"/>
</dbReference>
<evidence type="ECO:0000313" key="2">
    <source>
        <dbReference type="Proteomes" id="UP000076501"/>
    </source>
</evidence>
<protein>
    <submittedName>
        <fullName evidence="1">Uncharacterized protein</fullName>
    </submittedName>
</protein>
<comment type="caution">
    <text evidence="1">The sequence shown here is derived from an EMBL/GenBank/DDBJ whole genome shotgun (WGS) entry which is preliminary data.</text>
</comment>
<evidence type="ECO:0000313" key="1">
    <source>
        <dbReference type="EMBL" id="KZD41937.1"/>
    </source>
</evidence>
<accession>A0A164IV39</accession>
<dbReference type="EMBL" id="LJKA01000001">
    <property type="protein sequence ID" value="KZD41937.1"/>
    <property type="molecule type" value="Genomic_DNA"/>
</dbReference>
<gene>
    <name evidence="1" type="ORF">B4082_0060</name>
</gene>
<dbReference type="PATRIC" id="fig|1396.539.peg.2093"/>
<proteinExistence type="predicted"/>
<sequence length="78" mass="8478">MLVDANRKIVSRRIGAPPSCLIVPSASTCVSPFRLTKATSPGIFPESTCCANILRILRNPVSEKPLLFCPILFSFSLD</sequence>